<feature type="non-terminal residue" evidence="10">
    <location>
        <position position="37"/>
    </location>
</feature>
<dbReference type="Proteomes" id="UP000003465">
    <property type="component" value="Unassembled WGS sequence"/>
</dbReference>
<evidence type="ECO:0000313" key="10">
    <source>
        <dbReference type="EMBL" id="EGH26842.1"/>
    </source>
</evidence>
<dbReference type="InterPro" id="IPR004089">
    <property type="entry name" value="MCPsignal_dom"/>
</dbReference>
<dbReference type="EMBL" id="AEAG01002931">
    <property type="protein sequence ID" value="EGH26842.1"/>
    <property type="molecule type" value="Genomic_DNA"/>
</dbReference>
<dbReference type="GO" id="GO:0006935">
    <property type="term" value="P:chemotaxis"/>
    <property type="evidence" value="ECO:0007669"/>
    <property type="project" value="UniProtKB-ARBA"/>
</dbReference>
<organism evidence="10 11">
    <name type="scientific">Pseudomonas amygdali pv. mori str. 301020</name>
    <dbReference type="NCBI Taxonomy" id="629261"/>
    <lineage>
        <taxon>Bacteria</taxon>
        <taxon>Pseudomonadati</taxon>
        <taxon>Pseudomonadota</taxon>
        <taxon>Gammaproteobacteria</taxon>
        <taxon>Pseudomonadales</taxon>
        <taxon>Pseudomonadaceae</taxon>
        <taxon>Pseudomonas</taxon>
        <taxon>Pseudomonas amygdali</taxon>
    </lineage>
</organism>
<keyword evidence="5" id="KW-1133">Transmembrane helix</keyword>
<evidence type="ECO:0000256" key="8">
    <source>
        <dbReference type="PROSITE-ProRule" id="PRU00284"/>
    </source>
</evidence>
<reference evidence="10 11" key="1">
    <citation type="journal article" date="2011" name="PLoS Pathog.">
        <title>Dynamic evolution of pathogenicity revealed by sequencing and comparative genomics of 19 Pseudomonas syringae isolates.</title>
        <authorList>
            <person name="Baltrus D.A."/>
            <person name="Nishimura M.T."/>
            <person name="Romanchuk A."/>
            <person name="Chang J.H."/>
            <person name="Mukhtar M.S."/>
            <person name="Cherkis K."/>
            <person name="Roach J."/>
            <person name="Grant S.R."/>
            <person name="Jones C.D."/>
            <person name="Dangl J.L."/>
        </authorList>
    </citation>
    <scope>NUCLEOTIDE SEQUENCE [LARGE SCALE GENOMIC DNA]</scope>
    <source>
        <strain evidence="10 11">301020</strain>
    </source>
</reference>
<evidence type="ECO:0000259" key="9">
    <source>
        <dbReference type="PROSITE" id="PS50111"/>
    </source>
</evidence>
<feature type="non-terminal residue" evidence="10">
    <location>
        <position position="1"/>
    </location>
</feature>
<keyword evidence="3" id="KW-0488">Methylation</keyword>
<dbReference type="AlphaFoldDB" id="A0A656GLY0"/>
<evidence type="ECO:0000313" key="11">
    <source>
        <dbReference type="Proteomes" id="UP000003465"/>
    </source>
</evidence>
<dbReference type="PROSITE" id="PS50111">
    <property type="entry name" value="CHEMOTAXIS_TRANSDUC_2"/>
    <property type="match status" value="1"/>
</dbReference>
<evidence type="ECO:0000256" key="5">
    <source>
        <dbReference type="ARBA" id="ARBA00022989"/>
    </source>
</evidence>
<comment type="caution">
    <text evidence="10">The sequence shown here is derived from an EMBL/GenBank/DDBJ whole genome shotgun (WGS) entry which is preliminary data.</text>
</comment>
<evidence type="ECO:0000256" key="6">
    <source>
        <dbReference type="ARBA" id="ARBA00023136"/>
    </source>
</evidence>
<dbReference type="PANTHER" id="PTHR32089:SF112">
    <property type="entry name" value="LYSOZYME-LIKE PROTEIN-RELATED"/>
    <property type="match status" value="1"/>
</dbReference>
<feature type="domain" description="Methyl-accepting transducer" evidence="9">
    <location>
        <begin position="1"/>
        <end position="37"/>
    </location>
</feature>
<evidence type="ECO:0000256" key="3">
    <source>
        <dbReference type="ARBA" id="ARBA00022481"/>
    </source>
</evidence>
<sequence>RDIGKVLDVIRGLADQTNLLALNAAIEAARAGEHGKG</sequence>
<gene>
    <name evidence="10" type="ORF">PSYMO_37357</name>
</gene>
<evidence type="ECO:0000256" key="4">
    <source>
        <dbReference type="ARBA" id="ARBA00022692"/>
    </source>
</evidence>
<evidence type="ECO:0000256" key="2">
    <source>
        <dbReference type="ARBA" id="ARBA00022475"/>
    </source>
</evidence>
<name>A0A656GLY0_PSEA0</name>
<dbReference type="GO" id="GO:0005886">
    <property type="term" value="C:plasma membrane"/>
    <property type="evidence" value="ECO:0007669"/>
    <property type="project" value="UniProtKB-SubCell"/>
</dbReference>
<keyword evidence="7 8" id="KW-0807">Transducer</keyword>
<evidence type="ECO:0000256" key="1">
    <source>
        <dbReference type="ARBA" id="ARBA00004236"/>
    </source>
</evidence>
<protein>
    <recommendedName>
        <fullName evidence="9">Methyl-accepting transducer domain-containing protein</fullName>
    </recommendedName>
</protein>
<dbReference type="GO" id="GO:0007165">
    <property type="term" value="P:signal transduction"/>
    <property type="evidence" value="ECO:0007669"/>
    <property type="project" value="UniProtKB-KW"/>
</dbReference>
<dbReference type="SUPFAM" id="SSF58104">
    <property type="entry name" value="Methyl-accepting chemotaxis protein (MCP) signaling domain"/>
    <property type="match status" value="1"/>
</dbReference>
<keyword evidence="4" id="KW-0812">Transmembrane</keyword>
<dbReference type="Gene3D" id="1.10.287.950">
    <property type="entry name" value="Methyl-accepting chemotaxis protein"/>
    <property type="match status" value="1"/>
</dbReference>
<comment type="subcellular location">
    <subcellularLocation>
        <location evidence="1">Cell membrane</location>
    </subcellularLocation>
</comment>
<accession>A0A656GLY0</accession>
<proteinExistence type="predicted"/>
<evidence type="ECO:0000256" key="7">
    <source>
        <dbReference type="ARBA" id="ARBA00023224"/>
    </source>
</evidence>
<dbReference type="PANTHER" id="PTHR32089">
    <property type="entry name" value="METHYL-ACCEPTING CHEMOTAXIS PROTEIN MCPB"/>
    <property type="match status" value="1"/>
</dbReference>
<keyword evidence="2" id="KW-1003">Cell membrane</keyword>
<keyword evidence="6" id="KW-0472">Membrane</keyword>
<dbReference type="Pfam" id="PF00015">
    <property type="entry name" value="MCPsignal"/>
    <property type="match status" value="1"/>
</dbReference>